<name>A0A5C4LG07_9HYPH</name>
<organism evidence="4 5">
    <name type="scientific">Methylobacterium terricola</name>
    <dbReference type="NCBI Taxonomy" id="2583531"/>
    <lineage>
        <taxon>Bacteria</taxon>
        <taxon>Pseudomonadati</taxon>
        <taxon>Pseudomonadota</taxon>
        <taxon>Alphaproteobacteria</taxon>
        <taxon>Hyphomicrobiales</taxon>
        <taxon>Methylobacteriaceae</taxon>
        <taxon>Methylobacterium</taxon>
    </lineage>
</organism>
<evidence type="ECO:0000256" key="1">
    <source>
        <dbReference type="SAM" id="MobiDB-lite"/>
    </source>
</evidence>
<dbReference type="RefSeq" id="WP_139036229.1">
    <property type="nucleotide sequence ID" value="NZ_VDDA01000005.1"/>
</dbReference>
<dbReference type="PANTHER" id="PTHR36505">
    <property type="entry name" value="BLR1072 PROTEIN"/>
    <property type="match status" value="1"/>
</dbReference>
<feature type="chain" id="PRO_5023059219" evidence="2">
    <location>
        <begin position="20"/>
        <end position="159"/>
    </location>
</feature>
<dbReference type="OrthoDB" id="7818259at2"/>
<comment type="caution">
    <text evidence="4">The sequence shown here is derived from an EMBL/GenBank/DDBJ whole genome shotgun (WGS) entry which is preliminary data.</text>
</comment>
<accession>A0A5C4LG07</accession>
<keyword evidence="2" id="KW-0732">Signal</keyword>
<sequence>MRRILLAAALTACAVPALAQTTSTSPAPTTAPKMDAPVSGAMKTDDKGMTTVNTSTMAVRFITSKPTDMVTSRLKGVNVYNNKNENLGEIEDFVITDGKTVNGVIISVGGFLGMGERYIAVDPSNLVIHKDGNTVKAMLNTSKDDLSKAPTFDYSKTKS</sequence>
<evidence type="ECO:0000256" key="2">
    <source>
        <dbReference type="SAM" id="SignalP"/>
    </source>
</evidence>
<dbReference type="PANTHER" id="PTHR36505:SF1">
    <property type="entry name" value="BLR1072 PROTEIN"/>
    <property type="match status" value="1"/>
</dbReference>
<evidence type="ECO:0000259" key="3">
    <source>
        <dbReference type="Pfam" id="PF05239"/>
    </source>
</evidence>
<proteinExistence type="predicted"/>
<reference evidence="4 5" key="1">
    <citation type="submission" date="2019-06" db="EMBL/GenBank/DDBJ databases">
        <title>Genome of Methylobacterium sp. 17Sr1-39.</title>
        <authorList>
            <person name="Seo T."/>
        </authorList>
    </citation>
    <scope>NUCLEOTIDE SEQUENCE [LARGE SCALE GENOMIC DNA]</scope>
    <source>
        <strain evidence="4 5">17Sr1-39</strain>
    </source>
</reference>
<protein>
    <submittedName>
        <fullName evidence="4">PRC-barrel domain containing protein</fullName>
    </submittedName>
</protein>
<dbReference type="AlphaFoldDB" id="A0A5C4LG07"/>
<dbReference type="InterPro" id="IPR011033">
    <property type="entry name" value="PRC_barrel-like_sf"/>
</dbReference>
<evidence type="ECO:0000313" key="4">
    <source>
        <dbReference type="EMBL" id="TNC12689.1"/>
    </source>
</evidence>
<keyword evidence="5" id="KW-1185">Reference proteome</keyword>
<dbReference type="Gene3D" id="2.30.30.240">
    <property type="entry name" value="PRC-barrel domain"/>
    <property type="match status" value="1"/>
</dbReference>
<dbReference type="Proteomes" id="UP000305267">
    <property type="component" value="Unassembled WGS sequence"/>
</dbReference>
<dbReference type="InterPro" id="IPR027275">
    <property type="entry name" value="PRC-brl_dom"/>
</dbReference>
<feature type="compositionally biased region" description="Low complexity" evidence="1">
    <location>
        <begin position="21"/>
        <end position="32"/>
    </location>
</feature>
<feature type="domain" description="PRC-barrel" evidence="3">
    <location>
        <begin position="72"/>
        <end position="137"/>
    </location>
</feature>
<dbReference type="SUPFAM" id="SSF50346">
    <property type="entry name" value="PRC-barrel domain"/>
    <property type="match status" value="1"/>
</dbReference>
<feature type="region of interest" description="Disordered" evidence="1">
    <location>
        <begin position="21"/>
        <end position="47"/>
    </location>
</feature>
<feature type="signal peptide" evidence="2">
    <location>
        <begin position="1"/>
        <end position="19"/>
    </location>
</feature>
<gene>
    <name evidence="4" type="ORF">FF100_13530</name>
</gene>
<dbReference type="Pfam" id="PF05239">
    <property type="entry name" value="PRC"/>
    <property type="match status" value="1"/>
</dbReference>
<evidence type="ECO:0000313" key="5">
    <source>
        <dbReference type="Proteomes" id="UP000305267"/>
    </source>
</evidence>
<dbReference type="EMBL" id="VDDA01000005">
    <property type="protein sequence ID" value="TNC12689.1"/>
    <property type="molecule type" value="Genomic_DNA"/>
</dbReference>